<dbReference type="Proteomes" id="UP000236724">
    <property type="component" value="Unassembled WGS sequence"/>
</dbReference>
<proteinExistence type="predicted"/>
<dbReference type="Pfam" id="PF13641">
    <property type="entry name" value="Glyco_tranf_2_3"/>
    <property type="match status" value="1"/>
</dbReference>
<protein>
    <submittedName>
        <fullName evidence="1">N-acetylglucosaminyl-diphospho-decaprenol L-rhamnosyltransferase</fullName>
        <ecNumber evidence="1">2.4.1.289</ecNumber>
    </submittedName>
</protein>
<dbReference type="PANTHER" id="PTHR43179">
    <property type="entry name" value="RHAMNOSYLTRANSFERASE WBBL"/>
    <property type="match status" value="1"/>
</dbReference>
<dbReference type="AlphaFoldDB" id="A0A1H6F264"/>
<accession>A0A1H6F264</accession>
<dbReference type="EC" id="2.4.1.289" evidence="1"/>
<dbReference type="GO" id="GO:0102096">
    <property type="term" value="F:decaprenyl-N-acetyl-alpha-D-glucosaminyl-pyrophosphate:dTDP-alpha-L-rhamnose rhamnosyltransferase activity"/>
    <property type="evidence" value="ECO:0007669"/>
    <property type="project" value="UniProtKB-EC"/>
</dbReference>
<dbReference type="InterPro" id="IPR029044">
    <property type="entry name" value="Nucleotide-diphossugar_trans"/>
</dbReference>
<gene>
    <name evidence="1" type="primary">wbbL_1</name>
    <name evidence="1" type="ORF">MBHS_00082</name>
</gene>
<dbReference type="EMBL" id="FMSV02000029">
    <property type="protein sequence ID" value="SEH04237.1"/>
    <property type="molecule type" value="Genomic_DNA"/>
</dbReference>
<evidence type="ECO:0000313" key="1">
    <source>
        <dbReference type="EMBL" id="SEH04237.1"/>
    </source>
</evidence>
<organism evidence="1 2">
    <name type="scientific">Candidatus Venteria ishoeyi</name>
    <dbReference type="NCBI Taxonomy" id="1899563"/>
    <lineage>
        <taxon>Bacteria</taxon>
        <taxon>Pseudomonadati</taxon>
        <taxon>Pseudomonadota</taxon>
        <taxon>Gammaproteobacteria</taxon>
        <taxon>Thiotrichales</taxon>
        <taxon>Thiotrichaceae</taxon>
        <taxon>Venteria</taxon>
    </lineage>
</organism>
<reference evidence="1 2" key="1">
    <citation type="submission" date="2016-10" db="EMBL/GenBank/DDBJ databases">
        <authorList>
            <person name="de Groot N.N."/>
        </authorList>
    </citation>
    <scope>NUCLEOTIDE SEQUENCE [LARGE SCALE GENOMIC DNA]</scope>
    <source>
        <strain evidence="1">MBHS1</strain>
    </source>
</reference>
<keyword evidence="1" id="KW-0808">Transferase</keyword>
<sequence length="95" mass="10802">MDYCSGAALMISRSLWKQLGGFDTRYIPAYYEDTDLCFSARAAGYQVLYCHRAEVIHYEGVTAGTDTATGYKKWQAINQQKFRKKWAASETLLSN</sequence>
<dbReference type="SUPFAM" id="SSF53448">
    <property type="entry name" value="Nucleotide-diphospho-sugar transferases"/>
    <property type="match status" value="1"/>
</dbReference>
<keyword evidence="1" id="KW-0328">Glycosyltransferase</keyword>
<keyword evidence="2" id="KW-1185">Reference proteome</keyword>
<evidence type="ECO:0000313" key="2">
    <source>
        <dbReference type="Proteomes" id="UP000236724"/>
    </source>
</evidence>
<dbReference type="Gene3D" id="3.90.550.10">
    <property type="entry name" value="Spore Coat Polysaccharide Biosynthesis Protein SpsA, Chain A"/>
    <property type="match status" value="1"/>
</dbReference>
<dbReference type="PANTHER" id="PTHR43179:SF7">
    <property type="entry name" value="RHAMNOSYLTRANSFERASE WBBL"/>
    <property type="match status" value="1"/>
</dbReference>
<name>A0A1H6F264_9GAMM</name>